<dbReference type="KEGG" id="lgi:LOTGIDRAFT_114873"/>
<dbReference type="PROSITE" id="PS51293">
    <property type="entry name" value="SANT"/>
    <property type="match status" value="1"/>
</dbReference>
<accession>V4AUI8</accession>
<feature type="domain" description="Myb-like" evidence="6">
    <location>
        <begin position="69"/>
        <end position="113"/>
    </location>
</feature>
<dbReference type="Proteomes" id="UP000030746">
    <property type="component" value="Unassembled WGS sequence"/>
</dbReference>
<evidence type="ECO:0000313" key="11">
    <source>
        <dbReference type="Proteomes" id="UP000030746"/>
    </source>
</evidence>
<dbReference type="InterPro" id="IPR001005">
    <property type="entry name" value="SANT/Myb"/>
</dbReference>
<dbReference type="InterPro" id="IPR036388">
    <property type="entry name" value="WH-like_DNA-bd_sf"/>
</dbReference>
<dbReference type="EMBL" id="KB201305">
    <property type="protein sequence ID" value="ESO97431.1"/>
    <property type="molecule type" value="Genomic_DNA"/>
</dbReference>
<proteinExistence type="predicted"/>
<dbReference type="GO" id="GO:0005634">
    <property type="term" value="C:nucleus"/>
    <property type="evidence" value="ECO:0007669"/>
    <property type="project" value="TreeGrafter"/>
</dbReference>
<evidence type="ECO:0000256" key="3">
    <source>
        <dbReference type="ARBA" id="ARBA00022833"/>
    </source>
</evidence>
<dbReference type="CTD" id="20231146"/>
<dbReference type="GeneID" id="20231146"/>
<evidence type="ECO:0000259" key="8">
    <source>
        <dbReference type="PROSITE" id="PS50934"/>
    </source>
</evidence>
<evidence type="ECO:0000313" key="10">
    <source>
        <dbReference type="EMBL" id="ESO97431.1"/>
    </source>
</evidence>
<evidence type="ECO:0000256" key="2">
    <source>
        <dbReference type="ARBA" id="ARBA00022771"/>
    </source>
</evidence>
<feature type="domain" description="SWIRM" evidence="8">
    <location>
        <begin position="350"/>
        <end position="438"/>
    </location>
</feature>
<evidence type="ECO:0000256" key="4">
    <source>
        <dbReference type="ARBA" id="ARBA00023242"/>
    </source>
</evidence>
<dbReference type="InterPro" id="IPR017884">
    <property type="entry name" value="SANT_dom"/>
</dbReference>
<dbReference type="PROSITE" id="PS50135">
    <property type="entry name" value="ZF_ZZ_2"/>
    <property type="match status" value="1"/>
</dbReference>
<dbReference type="GO" id="GO:0006338">
    <property type="term" value="P:chromatin remodeling"/>
    <property type="evidence" value="ECO:0007669"/>
    <property type="project" value="TreeGrafter"/>
</dbReference>
<dbReference type="GO" id="GO:0003713">
    <property type="term" value="F:transcription coactivator activity"/>
    <property type="evidence" value="ECO:0007669"/>
    <property type="project" value="TreeGrafter"/>
</dbReference>
<dbReference type="AlphaFoldDB" id="V4AUI8"/>
<dbReference type="HOGENOM" id="CLU_018273_2_1_1"/>
<keyword evidence="4" id="KW-0539">Nucleus</keyword>
<organism evidence="10 11">
    <name type="scientific">Lottia gigantea</name>
    <name type="common">Giant owl limpet</name>
    <dbReference type="NCBI Taxonomy" id="225164"/>
    <lineage>
        <taxon>Eukaryota</taxon>
        <taxon>Metazoa</taxon>
        <taxon>Spiralia</taxon>
        <taxon>Lophotrochozoa</taxon>
        <taxon>Mollusca</taxon>
        <taxon>Gastropoda</taxon>
        <taxon>Patellogastropoda</taxon>
        <taxon>Lottioidea</taxon>
        <taxon>Lottiidae</taxon>
        <taxon>Lottia</taxon>
    </lineage>
</organism>
<dbReference type="GO" id="GO:0140672">
    <property type="term" value="C:ATAC complex"/>
    <property type="evidence" value="ECO:0007669"/>
    <property type="project" value="UniProtKB-ARBA"/>
</dbReference>
<dbReference type="GO" id="GO:0008270">
    <property type="term" value="F:zinc ion binding"/>
    <property type="evidence" value="ECO:0007669"/>
    <property type="project" value="UniProtKB-KW"/>
</dbReference>
<keyword evidence="11" id="KW-1185">Reference proteome</keyword>
<gene>
    <name evidence="10" type="ORF">LOTGIDRAFT_114873</name>
</gene>
<dbReference type="Pfam" id="PF25299">
    <property type="entry name" value="ZZ_ADA2"/>
    <property type="match status" value="1"/>
</dbReference>
<dbReference type="Gene3D" id="1.10.10.10">
    <property type="entry name" value="Winged helix-like DNA-binding domain superfamily/Winged helix DNA-binding domain"/>
    <property type="match status" value="1"/>
</dbReference>
<evidence type="ECO:0000256" key="1">
    <source>
        <dbReference type="ARBA" id="ARBA00022723"/>
    </source>
</evidence>
<name>V4AUI8_LOTGI</name>
<dbReference type="STRING" id="225164.V4AUI8"/>
<dbReference type="SUPFAM" id="SSF57850">
    <property type="entry name" value="RING/U-box"/>
    <property type="match status" value="1"/>
</dbReference>
<dbReference type="OMA" id="YNGNHRP"/>
<dbReference type="InterPro" id="IPR000433">
    <property type="entry name" value="Znf_ZZ"/>
</dbReference>
<dbReference type="Pfam" id="PF22941">
    <property type="entry name" value="TADA2A-like_3rd"/>
    <property type="match status" value="1"/>
</dbReference>
<feature type="domain" description="SANT" evidence="9">
    <location>
        <begin position="65"/>
        <end position="117"/>
    </location>
</feature>
<reference evidence="10 11" key="1">
    <citation type="journal article" date="2013" name="Nature">
        <title>Insights into bilaterian evolution from three spiralian genomes.</title>
        <authorList>
            <person name="Simakov O."/>
            <person name="Marletaz F."/>
            <person name="Cho S.J."/>
            <person name="Edsinger-Gonzales E."/>
            <person name="Havlak P."/>
            <person name="Hellsten U."/>
            <person name="Kuo D.H."/>
            <person name="Larsson T."/>
            <person name="Lv J."/>
            <person name="Arendt D."/>
            <person name="Savage R."/>
            <person name="Osoegawa K."/>
            <person name="de Jong P."/>
            <person name="Grimwood J."/>
            <person name="Chapman J.A."/>
            <person name="Shapiro H."/>
            <person name="Aerts A."/>
            <person name="Otillar R.P."/>
            <person name="Terry A.Y."/>
            <person name="Boore J.L."/>
            <person name="Grigoriev I.V."/>
            <person name="Lindberg D.R."/>
            <person name="Seaver E.C."/>
            <person name="Weisblat D.A."/>
            <person name="Putnam N.H."/>
            <person name="Rokhsar D.S."/>
        </authorList>
    </citation>
    <scope>NUCLEOTIDE SEQUENCE [LARGE SCALE GENOMIC DNA]</scope>
</reference>
<dbReference type="Pfam" id="PF04433">
    <property type="entry name" value="SWIRM"/>
    <property type="match status" value="1"/>
</dbReference>
<evidence type="ECO:0000256" key="5">
    <source>
        <dbReference type="PROSITE-ProRule" id="PRU00228"/>
    </source>
</evidence>
<dbReference type="InterPro" id="IPR007526">
    <property type="entry name" value="SWIRM"/>
</dbReference>
<sequence length="438" mass="51285">MDEEDITDNIFCPACSSLLTVPYIRCTECLQPDVYICLNCFAKGVEFKSHQNNHCYSLIRKDFPLFEDKWTAVDECNLLKAIEEFGYGNWKEISEHVKSKSTIECERHYDKYYIENPSDEMPGEVIVFSLSNSCSSFEDPPRPPEGSSIYNDMGGYCAARGDFTVEYDNYSESTICNIDISIKNTHFFDTVYFLLTELIYAAANIYNSSLKERDRRKKIVRDYGLISMSKVNSINKRYSKTIYQWLDGLRVYCTLFNPIEYDQLLESLHYEQELKNDIKKLKEYRQNGLTELRNIRLYKCMKKRREITKNRRHFLSDLINHVQDEEACISWLQKQAVANNRSTSILPLPQLQRRTPQPLDITSYPSFDKLSATEKEVCSYARLLPEAFMEFKRILIKESEKNNGILRLAHARSLIKIDVNKTRKIYDHLLNEGLVNKE</sequence>
<dbReference type="PROSITE" id="PS50934">
    <property type="entry name" value="SWIRM"/>
    <property type="match status" value="1"/>
</dbReference>
<evidence type="ECO:0000259" key="6">
    <source>
        <dbReference type="PROSITE" id="PS50090"/>
    </source>
</evidence>
<evidence type="ECO:0008006" key="12">
    <source>
        <dbReference type="Google" id="ProtNLM"/>
    </source>
</evidence>
<protein>
    <recommendedName>
        <fullName evidence="12">Transcriptional adapter</fullName>
    </recommendedName>
</protein>
<evidence type="ECO:0000259" key="7">
    <source>
        <dbReference type="PROSITE" id="PS50135"/>
    </source>
</evidence>
<dbReference type="Gene3D" id="1.10.10.60">
    <property type="entry name" value="Homeodomain-like"/>
    <property type="match status" value="1"/>
</dbReference>
<dbReference type="SMART" id="SM00717">
    <property type="entry name" value="SANT"/>
    <property type="match status" value="1"/>
</dbReference>
<dbReference type="GO" id="GO:0006357">
    <property type="term" value="P:regulation of transcription by RNA polymerase II"/>
    <property type="evidence" value="ECO:0007669"/>
    <property type="project" value="TreeGrafter"/>
</dbReference>
<dbReference type="FunFam" id="1.10.10.10:FF:000087">
    <property type="entry name" value="Transcriptional adapter 2"/>
    <property type="match status" value="1"/>
</dbReference>
<dbReference type="SUPFAM" id="SSF46689">
    <property type="entry name" value="Homeodomain-like"/>
    <property type="match status" value="2"/>
</dbReference>
<dbReference type="Pfam" id="PF00249">
    <property type="entry name" value="Myb_DNA-binding"/>
    <property type="match status" value="1"/>
</dbReference>
<dbReference type="FunFam" id="1.10.10.60:FF:000110">
    <property type="entry name" value="Transcriptional adapter"/>
    <property type="match status" value="1"/>
</dbReference>
<dbReference type="InterPro" id="IPR055141">
    <property type="entry name" value="TADA2A_B-like_dom"/>
</dbReference>
<dbReference type="OrthoDB" id="270417at2759"/>
<dbReference type="PANTHER" id="PTHR12374">
    <property type="entry name" value="TRANSCRIPTIONAL ADAPTOR 2 ADA2 -RELATED"/>
    <property type="match status" value="1"/>
</dbReference>
<dbReference type="RefSeq" id="XP_009052020.1">
    <property type="nucleotide sequence ID" value="XM_009053772.1"/>
</dbReference>
<dbReference type="PROSITE" id="PS50090">
    <property type="entry name" value="MYB_LIKE"/>
    <property type="match status" value="1"/>
</dbReference>
<evidence type="ECO:0000259" key="9">
    <source>
        <dbReference type="PROSITE" id="PS51293"/>
    </source>
</evidence>
<dbReference type="GO" id="GO:0003682">
    <property type="term" value="F:chromatin binding"/>
    <property type="evidence" value="ECO:0007669"/>
    <property type="project" value="TreeGrafter"/>
</dbReference>
<dbReference type="PANTHER" id="PTHR12374:SF20">
    <property type="entry name" value="TRANSCRIPTIONAL ADAPTER 2-ALPHA"/>
    <property type="match status" value="1"/>
</dbReference>
<keyword evidence="1" id="KW-0479">Metal-binding</keyword>
<keyword evidence="3" id="KW-0862">Zinc</keyword>
<dbReference type="InterPro" id="IPR009057">
    <property type="entry name" value="Homeodomain-like_sf"/>
</dbReference>
<keyword evidence="2 5" id="KW-0863">Zinc-finger</keyword>
<dbReference type="CDD" id="cd00167">
    <property type="entry name" value="SANT"/>
    <property type="match status" value="1"/>
</dbReference>
<feature type="domain" description="ZZ-type" evidence="7">
    <location>
        <begin position="7"/>
        <end position="64"/>
    </location>
</feature>